<dbReference type="Gene3D" id="1.10.10.60">
    <property type="entry name" value="Homeodomain-like"/>
    <property type="match status" value="1"/>
</dbReference>
<dbReference type="AlphaFoldDB" id="A0A4V5MY12"/>
<evidence type="ECO:0000259" key="4">
    <source>
        <dbReference type="PROSITE" id="PS01124"/>
    </source>
</evidence>
<keyword evidence="2" id="KW-0238">DNA-binding</keyword>
<dbReference type="PRINTS" id="PR00032">
    <property type="entry name" value="HTHARAC"/>
</dbReference>
<organism evidence="5 6">
    <name type="scientific">Actinacidiphila oryziradicis</name>
    <dbReference type="NCBI Taxonomy" id="2571141"/>
    <lineage>
        <taxon>Bacteria</taxon>
        <taxon>Bacillati</taxon>
        <taxon>Actinomycetota</taxon>
        <taxon>Actinomycetes</taxon>
        <taxon>Kitasatosporales</taxon>
        <taxon>Streptomycetaceae</taxon>
        <taxon>Actinacidiphila</taxon>
    </lineage>
</organism>
<dbReference type="SUPFAM" id="SSF46689">
    <property type="entry name" value="Homeodomain-like"/>
    <property type="match status" value="1"/>
</dbReference>
<keyword evidence="6" id="KW-1185">Reference proteome</keyword>
<dbReference type="GO" id="GO:0003700">
    <property type="term" value="F:DNA-binding transcription factor activity"/>
    <property type="evidence" value="ECO:0007669"/>
    <property type="project" value="InterPro"/>
</dbReference>
<keyword evidence="1" id="KW-0805">Transcription regulation</keyword>
<dbReference type="RefSeq" id="WP_136728904.1">
    <property type="nucleotide sequence ID" value="NZ_SUMC01000064.1"/>
</dbReference>
<dbReference type="Proteomes" id="UP000305778">
    <property type="component" value="Unassembled WGS sequence"/>
</dbReference>
<evidence type="ECO:0000256" key="1">
    <source>
        <dbReference type="ARBA" id="ARBA00023015"/>
    </source>
</evidence>
<dbReference type="InterPro" id="IPR018060">
    <property type="entry name" value="HTH_AraC"/>
</dbReference>
<accession>A0A4V5MY12</accession>
<evidence type="ECO:0000256" key="3">
    <source>
        <dbReference type="ARBA" id="ARBA00023163"/>
    </source>
</evidence>
<dbReference type="OrthoDB" id="2060755at2"/>
<evidence type="ECO:0000313" key="5">
    <source>
        <dbReference type="EMBL" id="TKA02139.1"/>
    </source>
</evidence>
<dbReference type="PROSITE" id="PS00041">
    <property type="entry name" value="HTH_ARAC_FAMILY_1"/>
    <property type="match status" value="1"/>
</dbReference>
<keyword evidence="3" id="KW-0804">Transcription</keyword>
<evidence type="ECO:0000256" key="2">
    <source>
        <dbReference type="ARBA" id="ARBA00023125"/>
    </source>
</evidence>
<dbReference type="PANTHER" id="PTHR46796:SF6">
    <property type="entry name" value="ARAC SUBFAMILY"/>
    <property type="match status" value="1"/>
</dbReference>
<dbReference type="InterPro" id="IPR018062">
    <property type="entry name" value="HTH_AraC-typ_CS"/>
</dbReference>
<dbReference type="Pfam" id="PF12833">
    <property type="entry name" value="HTH_18"/>
    <property type="match status" value="1"/>
</dbReference>
<dbReference type="EMBL" id="SUMC01000064">
    <property type="protein sequence ID" value="TKA02139.1"/>
    <property type="molecule type" value="Genomic_DNA"/>
</dbReference>
<dbReference type="SMART" id="SM00342">
    <property type="entry name" value="HTH_ARAC"/>
    <property type="match status" value="1"/>
</dbReference>
<evidence type="ECO:0000313" key="6">
    <source>
        <dbReference type="Proteomes" id="UP000305778"/>
    </source>
</evidence>
<comment type="caution">
    <text evidence="5">The sequence shown here is derived from an EMBL/GenBank/DDBJ whole genome shotgun (WGS) entry which is preliminary data.</text>
</comment>
<protein>
    <submittedName>
        <fullName evidence="5">Helix-turn-helix domain-containing protein</fullName>
    </submittedName>
</protein>
<reference evidence="5 6" key="1">
    <citation type="submission" date="2019-04" db="EMBL/GenBank/DDBJ databases">
        <title>Streptomyces oryziradicis sp. nov., a novel actinomycete isolated from rhizosphere soil of rice (Oryza sativa L.).</title>
        <authorList>
            <person name="Li C."/>
        </authorList>
    </citation>
    <scope>NUCLEOTIDE SEQUENCE [LARGE SCALE GENOMIC DNA]</scope>
    <source>
        <strain evidence="5 6">NEAU-C40</strain>
    </source>
</reference>
<name>A0A4V5MY12_9ACTN</name>
<dbReference type="PANTHER" id="PTHR46796">
    <property type="entry name" value="HTH-TYPE TRANSCRIPTIONAL ACTIVATOR RHAS-RELATED"/>
    <property type="match status" value="1"/>
</dbReference>
<feature type="domain" description="HTH araC/xylS-type" evidence="4">
    <location>
        <begin position="213"/>
        <end position="311"/>
    </location>
</feature>
<dbReference type="PROSITE" id="PS01124">
    <property type="entry name" value="HTH_ARAC_FAMILY_2"/>
    <property type="match status" value="1"/>
</dbReference>
<proteinExistence type="predicted"/>
<dbReference type="GO" id="GO:0043565">
    <property type="term" value="F:sequence-specific DNA binding"/>
    <property type="evidence" value="ECO:0007669"/>
    <property type="project" value="InterPro"/>
</dbReference>
<gene>
    <name evidence="5" type="ORF">FCI23_39065</name>
</gene>
<dbReference type="InterPro" id="IPR020449">
    <property type="entry name" value="Tscrpt_reg_AraC-type_HTH"/>
</dbReference>
<sequence length="313" mass="33690">MNSTKGEHERLSRSAPGSVVILERQAMRDKPVPGLADVTSPLFASDAMTGWKSLVLNEQVHDPVVADTLAPVADAYCIVVVTGGEAFLESWDGQGWSGAEYRPGTVALISPGRATRYRWRVLGPDPLTTAHMLLPHDAMRTAARELGLGHRAMTLRDTPYLSDALIVATTHALLDAGRSSAVEAYVHSAAAFLAMHVLTRYAATSLAVDELTPRVLSVFRDAVGRNTSLRELAALTGVGEARLAQVVREATGQSPWNHLITLRITEAKRLLATTALPVTEIGYRCGFATPSHFAASFRRATGTSPTRWRATTA</sequence>
<dbReference type="InterPro" id="IPR050204">
    <property type="entry name" value="AraC_XylS_family_regulators"/>
</dbReference>
<dbReference type="InterPro" id="IPR009057">
    <property type="entry name" value="Homeodomain-like_sf"/>
</dbReference>